<sequence>MNLIYSVSAGRSVATARATVVYTKPVALLESLRAGLTMFFPFEGALTDLANGGGAITPYDGVQQPAFAQHGVFGQMFQNERGSAASGAFKLDHPAGMLTTPNAFTIGFWYQSDGVANDRSIVGNKNYNTGANPGITIAQWAGPELRFNLAGGARVDINGVRFTPNKPIYIAMVINKTAKTMEAYVYDPELGFSRRSVATGSVNFAQVEGSLGPHIGLNEDGVGTYGVCCAGTKGPYTMYFDDLGIWSRALTEAEVRSIALSGRSVQELFR</sequence>
<dbReference type="STRING" id="35814.BBB42_08670"/>
<dbReference type="GeneID" id="93120104"/>
<dbReference type="PATRIC" id="fig|1331206.3.peg.2510"/>
<dbReference type="AlphaFoldDB" id="A0A158M4A1"/>
<name>A0A158M4A1_9BORD</name>
<dbReference type="GO" id="GO:0030246">
    <property type="term" value="F:carbohydrate binding"/>
    <property type="evidence" value="ECO:0007669"/>
    <property type="project" value="UniProtKB-KW"/>
</dbReference>
<reference evidence="1 2" key="1">
    <citation type="submission" date="2014-03" db="EMBL/GenBank/DDBJ databases">
        <title>Genome sequence of Bordetella holmseii.</title>
        <authorList>
            <person name="Harvill E."/>
            <person name="Goodfield L.L."/>
            <person name="Ivanov Y."/>
            <person name="Meyer J.A."/>
            <person name="Newth C."/>
            <person name="Cassiday P."/>
            <person name="Tondella M.L."/>
            <person name="Liao P."/>
            <person name="Zimmerman J."/>
            <person name="Meert K."/>
            <person name="Wessel D."/>
            <person name="Berger J."/>
            <person name="Dean J.M."/>
            <person name="Holubkov R."/>
            <person name="Burr J."/>
            <person name="Liu T."/>
            <person name="Brinkac L.M."/>
            <person name="Sanka R."/>
            <person name="Kim M."/>
            <person name="Losada L."/>
        </authorList>
    </citation>
    <scope>NUCLEOTIDE SEQUENCE [LARGE SCALE GENOMIC DNA]</scope>
    <source>
        <strain evidence="1 2">CDC-H585-BH</strain>
    </source>
</reference>
<dbReference type="RefSeq" id="WP_005013675.1">
    <property type="nucleotide sequence ID" value="NZ_JFZZ01000094.1"/>
</dbReference>
<proteinExistence type="predicted"/>
<dbReference type="InterPro" id="IPR013320">
    <property type="entry name" value="ConA-like_dom_sf"/>
</dbReference>
<dbReference type="EMBL" id="JFZZ01000094">
    <property type="protein sequence ID" value="KAK89598.1"/>
    <property type="molecule type" value="Genomic_DNA"/>
</dbReference>
<dbReference type="SUPFAM" id="SSF49899">
    <property type="entry name" value="Concanavalin A-like lectins/glucanases"/>
    <property type="match status" value="1"/>
</dbReference>
<protein>
    <submittedName>
        <fullName evidence="1">Concanavalin A-like lectin/glucanases family protein</fullName>
    </submittedName>
</protein>
<comment type="caution">
    <text evidence="1">The sequence shown here is derived from an EMBL/GenBank/DDBJ whole genome shotgun (WGS) entry which is preliminary data.</text>
</comment>
<accession>A0A158M4A1</accession>
<dbReference type="Gene3D" id="2.60.120.200">
    <property type="match status" value="1"/>
</dbReference>
<evidence type="ECO:0000313" key="2">
    <source>
        <dbReference type="Proteomes" id="UP000026682"/>
    </source>
</evidence>
<gene>
    <name evidence="1" type="ORF">L497_1068</name>
</gene>
<organism evidence="1 2">
    <name type="scientific">Bordetella holmesii CDC-H585-BH</name>
    <dbReference type="NCBI Taxonomy" id="1331206"/>
    <lineage>
        <taxon>Bacteria</taxon>
        <taxon>Pseudomonadati</taxon>
        <taxon>Pseudomonadota</taxon>
        <taxon>Betaproteobacteria</taxon>
        <taxon>Burkholderiales</taxon>
        <taxon>Alcaligenaceae</taxon>
        <taxon>Bordetella</taxon>
    </lineage>
</organism>
<dbReference type="Proteomes" id="UP000026682">
    <property type="component" value="Unassembled WGS sequence"/>
</dbReference>
<keyword evidence="1" id="KW-0430">Lectin</keyword>
<evidence type="ECO:0000313" key="1">
    <source>
        <dbReference type="EMBL" id="KAK89598.1"/>
    </source>
</evidence>